<evidence type="ECO:0000313" key="2">
    <source>
        <dbReference type="Proteomes" id="UP000068167"/>
    </source>
</evidence>
<organism evidence="1 2">
    <name type="scientific">Microcystis panniformis FACHB-1757</name>
    <dbReference type="NCBI Taxonomy" id="1638788"/>
    <lineage>
        <taxon>Bacteria</taxon>
        <taxon>Bacillati</taxon>
        <taxon>Cyanobacteriota</taxon>
        <taxon>Cyanophyceae</taxon>
        <taxon>Oscillatoriophycideae</taxon>
        <taxon>Chroococcales</taxon>
        <taxon>Microcystaceae</taxon>
        <taxon>Microcystis</taxon>
    </lineage>
</organism>
<keyword evidence="2" id="KW-1185">Reference proteome</keyword>
<dbReference type="PATRIC" id="fig|1638788.3.peg.1988"/>
<protein>
    <submittedName>
        <fullName evidence="1">Mobile element protein</fullName>
    </submittedName>
</protein>
<dbReference type="EMBL" id="CP011339">
    <property type="protein sequence ID" value="AKV67102.1"/>
    <property type="molecule type" value="Genomic_DNA"/>
</dbReference>
<name>A0A0K1RZ01_9CHRO</name>
<reference evidence="1 2" key="1">
    <citation type="journal article" date="2016" name="Stand. Genomic Sci.">
        <title>Complete genome sequence and genomic characterization of Microcystis panniformis FACHB 1757 by third-generation sequencing.</title>
        <authorList>
            <person name="Zhang J.Y."/>
            <person name="Guan R."/>
            <person name="Zhang H.J."/>
            <person name="Li H."/>
            <person name="Xiao P."/>
            <person name="Yu G.L."/>
            <person name="Du L."/>
            <person name="Cao D.M."/>
            <person name="Zhu B.C."/>
            <person name="Li R.H."/>
            <person name="Lu Z.H."/>
        </authorList>
    </citation>
    <scope>NUCLEOTIDE SEQUENCE [LARGE SCALE GENOMIC DNA]</scope>
    <source>
        <strain evidence="1 2">FACHB-1757</strain>
    </source>
</reference>
<gene>
    <name evidence="1" type="ORF">VL20_1978</name>
</gene>
<sequence length="46" mass="5476">MLVVEVKLKNGTPEQYHRLDEAIRTSQFVRNSCVRYWIENKGVVIR</sequence>
<evidence type="ECO:0000313" key="1">
    <source>
        <dbReference type="EMBL" id="AKV67102.1"/>
    </source>
</evidence>
<proteinExistence type="predicted"/>
<dbReference type="Proteomes" id="UP000068167">
    <property type="component" value="Chromosome"/>
</dbReference>
<dbReference type="AlphaFoldDB" id="A0A0K1RZ01"/>
<dbReference type="KEGG" id="mpk:VL20_1978"/>
<accession>A0A0K1RZ01</accession>